<proteinExistence type="predicted"/>
<dbReference type="Proteomes" id="UP001596142">
    <property type="component" value="Unassembled WGS sequence"/>
</dbReference>
<dbReference type="Gene3D" id="3.30.470.20">
    <property type="entry name" value="ATP-grasp fold, B domain"/>
    <property type="match status" value="1"/>
</dbReference>
<dbReference type="Pfam" id="PF14398">
    <property type="entry name" value="ATPgrasp_YheCD"/>
    <property type="match status" value="1"/>
</dbReference>
<reference evidence="2" key="1">
    <citation type="journal article" date="2019" name="Int. J. Syst. Evol. Microbiol.">
        <title>The Global Catalogue of Microorganisms (GCM) 10K type strain sequencing project: providing services to taxonomists for standard genome sequencing and annotation.</title>
        <authorList>
            <consortium name="The Broad Institute Genomics Platform"/>
            <consortium name="The Broad Institute Genome Sequencing Center for Infectious Disease"/>
            <person name="Wu L."/>
            <person name="Ma J."/>
        </authorList>
    </citation>
    <scope>NUCLEOTIDE SEQUENCE [LARGE SCALE GENOMIC DNA]</scope>
    <source>
        <strain evidence="2">CECT 7184</strain>
    </source>
</reference>
<name>A0ABW0YH44_9BACI</name>
<keyword evidence="2" id="KW-1185">Reference proteome</keyword>
<comment type="caution">
    <text evidence="1">The sequence shown here is derived from an EMBL/GenBank/DDBJ whole genome shotgun (WGS) entry which is preliminary data.</text>
</comment>
<sequence>MRYTGGSKWKKHQLMQKRKELQPHLPATEKYTHTMLLNFLKEYNQVMVKPVIGRRGRNILKVTQLENNKFEVQERSHKVTYSSRDKMLAFIYKYISTRKHPLQRNYIVQRYIDLAEYNNSPFDIRVIVQKRKVTKNWEATGMVTKVAGKGYIVTNNKISKGIILPVPEALKKASIDPSVSRKKIMEEAERVSLLAAKRLAVRWKKHTIMGFDIGVDKGGHVWVIEGNLCPGIRNFNKLTDKTMYRRIKKIRKEHEKRVPGTS</sequence>
<dbReference type="SUPFAM" id="SSF56059">
    <property type="entry name" value="Glutathione synthetase ATP-binding domain-like"/>
    <property type="match status" value="1"/>
</dbReference>
<protein>
    <submittedName>
        <fullName evidence="1">YheC/YheD family protein</fullName>
    </submittedName>
</protein>
<gene>
    <name evidence="1" type="ORF">ACFPU1_02890</name>
</gene>
<evidence type="ECO:0000313" key="1">
    <source>
        <dbReference type="EMBL" id="MFC5711720.1"/>
    </source>
</evidence>
<evidence type="ECO:0000313" key="2">
    <source>
        <dbReference type="Proteomes" id="UP001596142"/>
    </source>
</evidence>
<organism evidence="1 2">
    <name type="scientific">Thalassorhabdus alkalitolerans</name>
    <dbReference type="NCBI Taxonomy" id="2282697"/>
    <lineage>
        <taxon>Bacteria</taxon>
        <taxon>Bacillati</taxon>
        <taxon>Bacillota</taxon>
        <taxon>Bacilli</taxon>
        <taxon>Bacillales</taxon>
        <taxon>Bacillaceae</taxon>
        <taxon>Thalassorhabdus</taxon>
    </lineage>
</organism>
<dbReference type="RefSeq" id="WP_385938374.1">
    <property type="nucleotide sequence ID" value="NZ_JBHSOZ010000003.1"/>
</dbReference>
<accession>A0ABW0YH44</accession>
<dbReference type="InterPro" id="IPR026838">
    <property type="entry name" value="YheC/D"/>
</dbReference>
<dbReference type="EMBL" id="JBHSOZ010000003">
    <property type="protein sequence ID" value="MFC5711720.1"/>
    <property type="molecule type" value="Genomic_DNA"/>
</dbReference>